<evidence type="ECO:0000256" key="7">
    <source>
        <dbReference type="ARBA" id="ARBA00023136"/>
    </source>
</evidence>
<protein>
    <recommendedName>
        <fullName evidence="12">Membrane insertase YidC/Oxa/ALB C-terminal domain-containing protein</fullName>
    </recommendedName>
</protein>
<feature type="transmembrane region" description="Helical" evidence="11">
    <location>
        <begin position="202"/>
        <end position="224"/>
    </location>
</feature>
<dbReference type="PANTHER" id="PTHR12428">
    <property type="entry name" value="OXA1"/>
    <property type="match status" value="1"/>
</dbReference>
<feature type="transmembrane region" description="Helical" evidence="11">
    <location>
        <begin position="7"/>
        <end position="26"/>
    </location>
</feature>
<dbReference type="GO" id="GO:0005886">
    <property type="term" value="C:plasma membrane"/>
    <property type="evidence" value="ECO:0007669"/>
    <property type="project" value="UniProtKB-SubCell"/>
</dbReference>
<keyword evidence="10" id="KW-0175">Coiled coil</keyword>
<keyword evidence="3" id="KW-1003">Cell membrane</keyword>
<gene>
    <name evidence="13" type="ORF">COS44_00055</name>
</gene>
<evidence type="ECO:0000256" key="4">
    <source>
        <dbReference type="ARBA" id="ARBA00022692"/>
    </source>
</evidence>
<keyword evidence="4 9" id="KW-0812">Transmembrane</keyword>
<dbReference type="CDD" id="cd20070">
    <property type="entry name" value="5TM_YidC_Alb3"/>
    <property type="match status" value="1"/>
</dbReference>
<evidence type="ECO:0000256" key="5">
    <source>
        <dbReference type="ARBA" id="ARBA00022927"/>
    </source>
</evidence>
<comment type="caution">
    <text evidence="13">The sequence shown here is derived from an EMBL/GenBank/DDBJ whole genome shotgun (WGS) entry which is preliminary data.</text>
</comment>
<dbReference type="GO" id="GO:0015031">
    <property type="term" value="P:protein transport"/>
    <property type="evidence" value="ECO:0007669"/>
    <property type="project" value="UniProtKB-KW"/>
</dbReference>
<keyword evidence="7 11" id="KW-0472">Membrane</keyword>
<keyword evidence="8" id="KW-0143">Chaperone</keyword>
<keyword evidence="6 11" id="KW-1133">Transmembrane helix</keyword>
<feature type="coiled-coil region" evidence="10">
    <location>
        <begin position="68"/>
        <end position="96"/>
    </location>
</feature>
<comment type="subcellular location">
    <subcellularLocation>
        <location evidence="1">Cell membrane</location>
        <topology evidence="1">Multi-pass membrane protein</topology>
    </subcellularLocation>
    <subcellularLocation>
        <location evidence="9">Membrane</location>
        <topology evidence="9">Multi-pass membrane protein</topology>
    </subcellularLocation>
</comment>
<feature type="transmembrane region" description="Helical" evidence="11">
    <location>
        <begin position="95"/>
        <end position="119"/>
    </location>
</feature>
<evidence type="ECO:0000256" key="10">
    <source>
        <dbReference type="SAM" id="Coils"/>
    </source>
</evidence>
<dbReference type="GO" id="GO:0051205">
    <property type="term" value="P:protein insertion into membrane"/>
    <property type="evidence" value="ECO:0007669"/>
    <property type="project" value="TreeGrafter"/>
</dbReference>
<proteinExistence type="inferred from homology"/>
<sequence length="243" mass="27927">MNILVLIFNTILYQPLLNGLILLYEYIPGHDFGIAVIILTLIIRFLLCPSSIRGVRSQRALTNLQPKIKEIQEKYKDNKEEQMKLLMELYKKEKVNPFSGCLPLLLQLPILIAMYQVFLRGLQPESLSQSLYSFVSHPGIINFSFLGIINLTESNMFLALLAGVLQFYQLKISTLRAITHGSKEIVKEKTTDFSKTMQSQMLYLFPALTVYIIWQFGSIIGLYWTVSILFSIGEQYIVKKKYA</sequence>
<reference evidence="14" key="1">
    <citation type="submission" date="2017-09" db="EMBL/GenBank/DDBJ databases">
        <title>Depth-based differentiation of microbial function through sediment-hosted aquifers and enrichment of novel symbionts in the deep terrestrial subsurface.</title>
        <authorList>
            <person name="Probst A.J."/>
            <person name="Ladd B."/>
            <person name="Jarett J.K."/>
            <person name="Geller-Mcgrath D.E."/>
            <person name="Sieber C.M.K."/>
            <person name="Emerson J.B."/>
            <person name="Anantharaman K."/>
            <person name="Thomas B.C."/>
            <person name="Malmstrom R."/>
            <person name="Stieglmeier M."/>
            <person name="Klingl A."/>
            <person name="Woyke T."/>
            <person name="Ryan C.M."/>
            <person name="Banfield J.F."/>
        </authorList>
    </citation>
    <scope>NUCLEOTIDE SEQUENCE [LARGE SCALE GENOMIC DNA]</scope>
</reference>
<dbReference type="Proteomes" id="UP000228816">
    <property type="component" value="Unassembled WGS sequence"/>
</dbReference>
<dbReference type="NCBIfam" id="TIGR03592">
    <property type="entry name" value="yidC_oxa1_cterm"/>
    <property type="match status" value="1"/>
</dbReference>
<organism evidence="13 14">
    <name type="scientific">bacterium (Candidatus Gribaldobacteria) CG03_land_8_20_14_0_80_36_40</name>
    <dbReference type="NCBI Taxonomy" id="2014271"/>
    <lineage>
        <taxon>Bacteria</taxon>
        <taxon>Candidatus Gribaldobacteria</taxon>
    </lineage>
</organism>
<feature type="transmembrane region" description="Helical" evidence="11">
    <location>
        <begin position="32"/>
        <end position="52"/>
    </location>
</feature>
<evidence type="ECO:0000256" key="3">
    <source>
        <dbReference type="ARBA" id="ARBA00022475"/>
    </source>
</evidence>
<evidence type="ECO:0000256" key="2">
    <source>
        <dbReference type="ARBA" id="ARBA00022448"/>
    </source>
</evidence>
<evidence type="ECO:0000313" key="14">
    <source>
        <dbReference type="Proteomes" id="UP000228816"/>
    </source>
</evidence>
<name>A0A2M7BZR8_9BACT</name>
<accession>A0A2M7BZR8</accession>
<keyword evidence="5" id="KW-0653">Protein transport</keyword>
<dbReference type="EMBL" id="PEUS01000001">
    <property type="protein sequence ID" value="PIV14240.1"/>
    <property type="molecule type" value="Genomic_DNA"/>
</dbReference>
<evidence type="ECO:0000256" key="11">
    <source>
        <dbReference type="SAM" id="Phobius"/>
    </source>
</evidence>
<dbReference type="AlphaFoldDB" id="A0A2M7BZR8"/>
<dbReference type="PANTHER" id="PTHR12428:SF65">
    <property type="entry name" value="CYTOCHROME C OXIDASE ASSEMBLY PROTEIN COX18, MITOCHONDRIAL"/>
    <property type="match status" value="1"/>
</dbReference>
<evidence type="ECO:0000256" key="6">
    <source>
        <dbReference type="ARBA" id="ARBA00022989"/>
    </source>
</evidence>
<dbReference type="GO" id="GO:0032977">
    <property type="term" value="F:membrane insertase activity"/>
    <property type="evidence" value="ECO:0007669"/>
    <property type="project" value="InterPro"/>
</dbReference>
<evidence type="ECO:0000256" key="9">
    <source>
        <dbReference type="RuleBase" id="RU003945"/>
    </source>
</evidence>
<dbReference type="InterPro" id="IPR047196">
    <property type="entry name" value="YidC_ALB_C"/>
</dbReference>
<evidence type="ECO:0000256" key="8">
    <source>
        <dbReference type="ARBA" id="ARBA00023186"/>
    </source>
</evidence>
<dbReference type="InterPro" id="IPR001708">
    <property type="entry name" value="YidC/ALB3/OXA1/COX18"/>
</dbReference>
<evidence type="ECO:0000256" key="1">
    <source>
        <dbReference type="ARBA" id="ARBA00004651"/>
    </source>
</evidence>
<evidence type="ECO:0000259" key="12">
    <source>
        <dbReference type="Pfam" id="PF02096"/>
    </source>
</evidence>
<keyword evidence="2" id="KW-0813">Transport</keyword>
<feature type="transmembrane region" description="Helical" evidence="11">
    <location>
        <begin position="139"/>
        <end position="168"/>
    </location>
</feature>
<dbReference type="Pfam" id="PF02096">
    <property type="entry name" value="60KD_IMP"/>
    <property type="match status" value="1"/>
</dbReference>
<evidence type="ECO:0000313" key="13">
    <source>
        <dbReference type="EMBL" id="PIV14240.1"/>
    </source>
</evidence>
<feature type="domain" description="Membrane insertase YidC/Oxa/ALB C-terminal" evidence="12">
    <location>
        <begin position="32"/>
        <end position="240"/>
    </location>
</feature>
<comment type="similarity">
    <text evidence="9">Belongs to the OXA1/ALB3/YidC family.</text>
</comment>
<dbReference type="InterPro" id="IPR028055">
    <property type="entry name" value="YidC/Oxa/ALB_C"/>
</dbReference>